<dbReference type="InterPro" id="IPR013783">
    <property type="entry name" value="Ig-like_fold"/>
</dbReference>
<evidence type="ECO:0008006" key="2">
    <source>
        <dbReference type="Google" id="ProtNLM"/>
    </source>
</evidence>
<organism evidence="1">
    <name type="scientific">Spongospora subterranea</name>
    <dbReference type="NCBI Taxonomy" id="70186"/>
    <lineage>
        <taxon>Eukaryota</taxon>
        <taxon>Sar</taxon>
        <taxon>Rhizaria</taxon>
        <taxon>Endomyxa</taxon>
        <taxon>Phytomyxea</taxon>
        <taxon>Plasmodiophorida</taxon>
        <taxon>Plasmodiophoridae</taxon>
        <taxon>Spongospora</taxon>
    </lineage>
</organism>
<reference evidence="1" key="1">
    <citation type="submission" date="2015-04" db="EMBL/GenBank/DDBJ databases">
        <title>The genome sequence of the plant pathogenic Rhizarian Plasmodiophora brassicae reveals insights in its biotrophic life cycle and the origin of chitin synthesis.</title>
        <authorList>
            <person name="Schwelm A."/>
            <person name="Fogelqvist J."/>
            <person name="Knaust A."/>
            <person name="Julke S."/>
            <person name="Lilja T."/>
            <person name="Dhandapani V."/>
            <person name="Bonilla-Rosso G."/>
            <person name="Karlsson M."/>
            <person name="Shevchenko A."/>
            <person name="Choi S.R."/>
            <person name="Kim H.G."/>
            <person name="Park J.Y."/>
            <person name="Lim Y.P."/>
            <person name="Ludwig-Muller J."/>
            <person name="Dixelius C."/>
        </authorList>
    </citation>
    <scope>NUCLEOTIDE SEQUENCE</scope>
    <source>
        <tissue evidence="1">Potato root galls</tissue>
    </source>
</reference>
<dbReference type="EMBL" id="HACM01011691">
    <property type="protein sequence ID" value="CRZ12133.1"/>
    <property type="molecule type" value="Transcribed_RNA"/>
</dbReference>
<dbReference type="AlphaFoldDB" id="A0A0H5RDP8"/>
<name>A0A0H5RDP8_9EUKA</name>
<dbReference type="Gene3D" id="2.60.40.10">
    <property type="entry name" value="Immunoglobulins"/>
    <property type="match status" value="1"/>
</dbReference>
<proteinExistence type="predicted"/>
<evidence type="ECO:0000313" key="1">
    <source>
        <dbReference type="EMBL" id="CRZ12133.1"/>
    </source>
</evidence>
<sequence length="282" mass="30553">PSRHGPYRDSVRFNGQVELGLEGQGASASVIIDPDPGYIDLGGIVYGDERSKVVNIRNDSSFPISYNFKVDRILVPNHSGRVPVLISPSSGDLSPQASVGVPISLRPDRAHPGYGATVRLTLTDDRPARLYEVVARSWPRQLYVLSPSALIQHDHDMFNPILSPITVALQKSDTNSSIVGYFFVGSCSISSPLMKGTPGSYDLQLSESTKKTGCLRVSPSSGTLSAQGEQVRIELSFDCGKWTTIEPTGIIRHIRESITCVLKGGFVPVTTPDIEKTEIICN</sequence>
<feature type="non-terminal residue" evidence="1">
    <location>
        <position position="1"/>
    </location>
</feature>
<protein>
    <recommendedName>
        <fullName evidence="2">Abnormal spindle-like microcephaly-associated protein ASH domain-containing protein</fullName>
    </recommendedName>
</protein>
<accession>A0A0H5RDP8</accession>
<feature type="non-terminal residue" evidence="1">
    <location>
        <position position="282"/>
    </location>
</feature>